<dbReference type="InterPro" id="IPR003582">
    <property type="entry name" value="ShKT_dom"/>
</dbReference>
<dbReference type="WBParaSite" id="DME_0001065601-mRNA-1">
    <property type="protein sequence ID" value="DME_0001065601-mRNA-1"/>
    <property type="gene ID" value="DME_0001065601"/>
</dbReference>
<dbReference type="Proteomes" id="UP000274756">
    <property type="component" value="Unassembled WGS sequence"/>
</dbReference>
<evidence type="ECO:0000313" key="4">
    <source>
        <dbReference type="Proteomes" id="UP000274756"/>
    </source>
</evidence>
<dbReference type="Gene3D" id="1.10.10.1940">
    <property type="match status" value="1"/>
</dbReference>
<dbReference type="EMBL" id="UYYG01001288">
    <property type="protein sequence ID" value="VDN60969.1"/>
    <property type="molecule type" value="Genomic_DNA"/>
</dbReference>
<dbReference type="OrthoDB" id="5804200at2759"/>
<dbReference type="AlphaFoldDB" id="A0A0N4URH5"/>
<proteinExistence type="predicted"/>
<name>A0A0N4URH5_DRAME</name>
<keyword evidence="4" id="KW-1185">Reference proteome</keyword>
<evidence type="ECO:0000259" key="1">
    <source>
        <dbReference type="SMART" id="SM00254"/>
    </source>
</evidence>
<organism evidence="3 5">
    <name type="scientific">Dracunculus medinensis</name>
    <name type="common">Guinea worm</name>
    <dbReference type="NCBI Taxonomy" id="318479"/>
    <lineage>
        <taxon>Eukaryota</taxon>
        <taxon>Metazoa</taxon>
        <taxon>Ecdysozoa</taxon>
        <taxon>Nematoda</taxon>
        <taxon>Chromadorea</taxon>
        <taxon>Rhabditida</taxon>
        <taxon>Spirurina</taxon>
        <taxon>Dracunculoidea</taxon>
        <taxon>Dracunculidae</taxon>
        <taxon>Dracunculus</taxon>
    </lineage>
</organism>
<dbReference type="Proteomes" id="UP000038040">
    <property type="component" value="Unplaced"/>
</dbReference>
<reference evidence="5" key="1">
    <citation type="submission" date="2017-02" db="UniProtKB">
        <authorList>
            <consortium name="WormBaseParasite"/>
        </authorList>
    </citation>
    <scope>IDENTIFICATION</scope>
</reference>
<dbReference type="SMART" id="SM00254">
    <property type="entry name" value="ShKT"/>
    <property type="match status" value="1"/>
</dbReference>
<feature type="domain" description="ShKT" evidence="1">
    <location>
        <begin position="64"/>
        <end position="99"/>
    </location>
</feature>
<evidence type="ECO:0000313" key="3">
    <source>
        <dbReference type="Proteomes" id="UP000038040"/>
    </source>
</evidence>
<protein>
    <submittedName>
        <fullName evidence="5">ShKT domain-containing protein</fullName>
    </submittedName>
</protein>
<accession>A0A0N4URH5</accession>
<evidence type="ECO:0000313" key="2">
    <source>
        <dbReference type="EMBL" id="VDN60969.1"/>
    </source>
</evidence>
<evidence type="ECO:0000313" key="5">
    <source>
        <dbReference type="WBParaSite" id="DME_0001065601-mRNA-1"/>
    </source>
</evidence>
<dbReference type="Pfam" id="PF01549">
    <property type="entry name" value="ShK"/>
    <property type="match status" value="2"/>
</dbReference>
<sequence length="101" mass="11208">MKILTLKNLRSSQEFDDYKVSENCKKYPKLAEELCPHSCALCCKTKEYRCNNTTTPIALASAVTCRDERVNCGSRPDLCVGPYAAVYANQCKSTCGLCNRG</sequence>
<gene>
    <name evidence="2" type="ORF">DME_LOCUS10942</name>
</gene>
<reference evidence="2 4" key="2">
    <citation type="submission" date="2018-11" db="EMBL/GenBank/DDBJ databases">
        <authorList>
            <consortium name="Pathogen Informatics"/>
        </authorList>
    </citation>
    <scope>NUCLEOTIDE SEQUENCE [LARGE SCALE GENOMIC DNA]</scope>
</reference>